<comment type="caution">
    <text evidence="3">The sequence shown here is derived from an EMBL/GenBank/DDBJ whole genome shotgun (WGS) entry which is preliminary data.</text>
</comment>
<dbReference type="GO" id="GO:0051607">
    <property type="term" value="P:defense response to virus"/>
    <property type="evidence" value="ECO:0007669"/>
    <property type="project" value="UniProtKB-KW"/>
</dbReference>
<name>A0A3A3GKM9_PANTH</name>
<dbReference type="OrthoDB" id="190500at2"/>
<feature type="domain" description="CRISPR type III-associated protein" evidence="2">
    <location>
        <begin position="24"/>
        <end position="165"/>
    </location>
</feature>
<dbReference type="InterPro" id="IPR005537">
    <property type="entry name" value="RAMP_III_fam"/>
</dbReference>
<evidence type="ECO:0000313" key="4">
    <source>
        <dbReference type="Proteomes" id="UP000266177"/>
    </source>
</evidence>
<dbReference type="Pfam" id="PF03787">
    <property type="entry name" value="RAMPs"/>
    <property type="match status" value="1"/>
</dbReference>
<sequence>MDGRCQGRCWGGCSMKTCTLNCTIISPMFSAGNRRPELRPSELKGLMRYMYRAAILETDTKKLYKLESKYFGNAEKIASPVRLQFKPPTVPATRQKFLLHRKERTNNEQDGFRHDTTFELVIRTRHNNDKDSKKYPDIKEYEEWLALSLVLGGMGKRTRRGRGCVALDEQHSVPKEKLLTWIAEKLNEWNHKAGITNGAVCGDFPYRVIDDHTIETAETVDLNGFCRPVIEKIILGKEIKDKDVRKFLEVVDDASHEIKRRHPKKRFATGFAVGKERFASSVIVSVTRTADQILLPVYTYVKAVYQKDNQKDDQKNGAFDTDYKERNTFISFIEGGYD</sequence>
<protein>
    <submittedName>
        <fullName evidence="3">Type III-B CRISPR module RAMP protein Cmr1</fullName>
    </submittedName>
</protein>
<organism evidence="3 4">
    <name type="scientific">Paenibacillus thiaminolyticus</name>
    <name type="common">Bacillus thiaminolyticus</name>
    <dbReference type="NCBI Taxonomy" id="49283"/>
    <lineage>
        <taxon>Bacteria</taxon>
        <taxon>Bacillati</taxon>
        <taxon>Bacillota</taxon>
        <taxon>Bacilli</taxon>
        <taxon>Bacillales</taxon>
        <taxon>Paenibacillaceae</taxon>
        <taxon>Paenibacillus</taxon>
    </lineage>
</organism>
<dbReference type="AlphaFoldDB" id="A0A3A3GKM9"/>
<accession>A0A3A3GKM9</accession>
<reference evidence="3 4" key="1">
    <citation type="submission" date="2018-09" db="EMBL/GenBank/DDBJ databases">
        <title>Paenibacillus SK2017-BO5.</title>
        <authorList>
            <person name="Piskunova J.V."/>
            <person name="Dubiley S.A."/>
            <person name="Severinov K.V."/>
        </authorList>
    </citation>
    <scope>NUCLEOTIDE SEQUENCE [LARGE SCALE GENOMIC DNA]</scope>
    <source>
        <strain evidence="3 4">BO5</strain>
    </source>
</reference>
<gene>
    <name evidence="3" type="primary">cmr1</name>
    <name evidence="3" type="ORF">DQX05_05410</name>
</gene>
<evidence type="ECO:0000256" key="1">
    <source>
        <dbReference type="ARBA" id="ARBA00023118"/>
    </source>
</evidence>
<proteinExistence type="predicted"/>
<dbReference type="InterPro" id="IPR007522">
    <property type="entry name" value="CRISPR-assoc_prot_TM1795"/>
</dbReference>
<evidence type="ECO:0000259" key="2">
    <source>
        <dbReference type="Pfam" id="PF03787"/>
    </source>
</evidence>
<evidence type="ECO:0000313" key="3">
    <source>
        <dbReference type="EMBL" id="RJG25534.1"/>
    </source>
</evidence>
<dbReference type="Proteomes" id="UP000266177">
    <property type="component" value="Unassembled WGS sequence"/>
</dbReference>
<keyword evidence="1" id="KW-0051">Antiviral defense</keyword>
<dbReference type="EMBL" id="QYZD01000003">
    <property type="protein sequence ID" value="RJG25534.1"/>
    <property type="molecule type" value="Genomic_DNA"/>
</dbReference>
<dbReference type="NCBIfam" id="TIGR01894">
    <property type="entry name" value="cas_TM1795_cmr1"/>
    <property type="match status" value="1"/>
</dbReference>